<protein>
    <recommendedName>
        <fullName evidence="8">Rhodopsin domain-containing protein</fullName>
    </recommendedName>
</protein>
<feature type="transmembrane region" description="Helical" evidence="7">
    <location>
        <begin position="140"/>
        <end position="161"/>
    </location>
</feature>
<evidence type="ECO:0000256" key="3">
    <source>
        <dbReference type="ARBA" id="ARBA00022989"/>
    </source>
</evidence>
<reference evidence="9" key="1">
    <citation type="journal article" date="2023" name="Mol. Phylogenet. Evol.">
        <title>Genome-scale phylogeny and comparative genomics of the fungal order Sordariales.</title>
        <authorList>
            <person name="Hensen N."/>
            <person name="Bonometti L."/>
            <person name="Westerberg I."/>
            <person name="Brannstrom I.O."/>
            <person name="Guillou S."/>
            <person name="Cros-Aarteil S."/>
            <person name="Calhoun S."/>
            <person name="Haridas S."/>
            <person name="Kuo A."/>
            <person name="Mondo S."/>
            <person name="Pangilinan J."/>
            <person name="Riley R."/>
            <person name="LaButti K."/>
            <person name="Andreopoulos B."/>
            <person name="Lipzen A."/>
            <person name="Chen C."/>
            <person name="Yan M."/>
            <person name="Daum C."/>
            <person name="Ng V."/>
            <person name="Clum A."/>
            <person name="Steindorff A."/>
            <person name="Ohm R.A."/>
            <person name="Martin F."/>
            <person name="Silar P."/>
            <person name="Natvig D.O."/>
            <person name="Lalanne C."/>
            <person name="Gautier V."/>
            <person name="Ament-Velasquez S.L."/>
            <person name="Kruys A."/>
            <person name="Hutchinson M.I."/>
            <person name="Powell A.J."/>
            <person name="Barry K."/>
            <person name="Miller A.N."/>
            <person name="Grigoriev I.V."/>
            <person name="Debuchy R."/>
            <person name="Gladieux P."/>
            <person name="Hiltunen Thoren M."/>
            <person name="Johannesson H."/>
        </authorList>
    </citation>
    <scope>NUCLEOTIDE SEQUENCE</scope>
    <source>
        <strain evidence="9">CBS 314.62</strain>
    </source>
</reference>
<comment type="caution">
    <text evidence="9">The sequence shown here is derived from an EMBL/GenBank/DDBJ whole genome shotgun (WGS) entry which is preliminary data.</text>
</comment>
<evidence type="ECO:0000313" key="9">
    <source>
        <dbReference type="EMBL" id="KAK3688907.1"/>
    </source>
</evidence>
<feature type="transmembrane region" description="Helical" evidence="7">
    <location>
        <begin position="221"/>
        <end position="243"/>
    </location>
</feature>
<evidence type="ECO:0000313" key="10">
    <source>
        <dbReference type="Proteomes" id="UP001270362"/>
    </source>
</evidence>
<comment type="similarity">
    <text evidence="5">Belongs to the SAT4 family.</text>
</comment>
<dbReference type="InterPro" id="IPR052337">
    <property type="entry name" value="SAT4-like"/>
</dbReference>
<gene>
    <name evidence="9" type="ORF">B0T22DRAFT_426926</name>
</gene>
<evidence type="ECO:0000256" key="6">
    <source>
        <dbReference type="SAM" id="MobiDB-lite"/>
    </source>
</evidence>
<dbReference type="GO" id="GO:0016020">
    <property type="term" value="C:membrane"/>
    <property type="evidence" value="ECO:0007669"/>
    <property type="project" value="UniProtKB-SubCell"/>
</dbReference>
<evidence type="ECO:0000256" key="2">
    <source>
        <dbReference type="ARBA" id="ARBA00022692"/>
    </source>
</evidence>
<dbReference type="Proteomes" id="UP001270362">
    <property type="component" value="Unassembled WGS sequence"/>
</dbReference>
<accession>A0AAE1CCU8</accession>
<feature type="domain" description="Rhodopsin" evidence="8">
    <location>
        <begin position="44"/>
        <end position="284"/>
    </location>
</feature>
<feature type="compositionally biased region" description="Polar residues" evidence="6">
    <location>
        <begin position="353"/>
        <end position="365"/>
    </location>
</feature>
<evidence type="ECO:0000256" key="4">
    <source>
        <dbReference type="ARBA" id="ARBA00023136"/>
    </source>
</evidence>
<name>A0AAE1CCU8_9PEZI</name>
<feature type="transmembrane region" description="Helical" evidence="7">
    <location>
        <begin position="106"/>
        <end position="128"/>
    </location>
</feature>
<reference evidence="9" key="2">
    <citation type="submission" date="2023-06" db="EMBL/GenBank/DDBJ databases">
        <authorList>
            <consortium name="Lawrence Berkeley National Laboratory"/>
            <person name="Haridas S."/>
            <person name="Hensen N."/>
            <person name="Bonometti L."/>
            <person name="Westerberg I."/>
            <person name="Brannstrom I.O."/>
            <person name="Guillou S."/>
            <person name="Cros-Aarteil S."/>
            <person name="Calhoun S."/>
            <person name="Kuo A."/>
            <person name="Mondo S."/>
            <person name="Pangilinan J."/>
            <person name="Riley R."/>
            <person name="Labutti K."/>
            <person name="Andreopoulos B."/>
            <person name="Lipzen A."/>
            <person name="Chen C."/>
            <person name="Yanf M."/>
            <person name="Daum C."/>
            <person name="Ng V."/>
            <person name="Clum A."/>
            <person name="Steindorff A."/>
            <person name="Ohm R."/>
            <person name="Martin F."/>
            <person name="Silar P."/>
            <person name="Natvig D."/>
            <person name="Lalanne C."/>
            <person name="Gautier V."/>
            <person name="Ament-Velasquez S.L."/>
            <person name="Kruys A."/>
            <person name="Hutchinson M.I."/>
            <person name="Powell A.J."/>
            <person name="Barry K."/>
            <person name="Miller A.N."/>
            <person name="Grigoriev I.V."/>
            <person name="Debuchy R."/>
            <person name="Gladieux P."/>
            <person name="Thoren M.H."/>
            <person name="Johannesson H."/>
        </authorList>
    </citation>
    <scope>NUCLEOTIDE SEQUENCE</scope>
    <source>
        <strain evidence="9">CBS 314.62</strain>
    </source>
</reference>
<keyword evidence="2 7" id="KW-0812">Transmembrane</keyword>
<dbReference type="AlphaFoldDB" id="A0AAE1CCU8"/>
<evidence type="ECO:0000259" key="8">
    <source>
        <dbReference type="Pfam" id="PF20684"/>
    </source>
</evidence>
<feature type="transmembrane region" description="Helical" evidence="7">
    <location>
        <begin position="259"/>
        <end position="279"/>
    </location>
</feature>
<dbReference type="InterPro" id="IPR049326">
    <property type="entry name" value="Rhodopsin_dom_fungi"/>
</dbReference>
<keyword evidence="10" id="KW-1185">Reference proteome</keyword>
<sequence length="372" mass="41266">MRIPPAEVWAGWPTPNYDNPITRGSGLVAIEITIFVFALTILLLRLYVRIRILRHTGYDDWIMVAAMCFGMGVTISTILASTLYGWDRHVYDVRFDTLIKGRQISMAIQALFVLSSYLAKLSILVSYLRLAPIDSRFRRLTRAAIVAVVFACVGAIILLLAQCVPIKSYWDILSGSKHCLPETPPLLVQAILTVTTDFIVWVLPLSTFYHARLPLGQRIALIVLFSFGLFVVVAACARTYWIWYVLQDTYDPTWEGYNLWTWTAVEVHLGVVCGCVPWLKSLFKIRTLRGGSTGASNTGMQGNGYKRHPDGVEPKGSVGLVTIGGTGALSTANKNPLRASDSDISLGNDIHTDNWSESQRASSTIGIRPRDK</sequence>
<comment type="subcellular location">
    <subcellularLocation>
        <location evidence="1">Membrane</location>
        <topology evidence="1">Multi-pass membrane protein</topology>
    </subcellularLocation>
</comment>
<dbReference type="PANTHER" id="PTHR33048">
    <property type="entry name" value="PTH11-LIKE INTEGRAL MEMBRANE PROTEIN (AFU_ORTHOLOGUE AFUA_5G11245)"/>
    <property type="match status" value="1"/>
</dbReference>
<keyword evidence="3 7" id="KW-1133">Transmembrane helix</keyword>
<feature type="transmembrane region" description="Helical" evidence="7">
    <location>
        <begin position="186"/>
        <end position="209"/>
    </location>
</feature>
<dbReference type="EMBL" id="JAULSO010000002">
    <property type="protein sequence ID" value="KAK3688907.1"/>
    <property type="molecule type" value="Genomic_DNA"/>
</dbReference>
<feature type="transmembrane region" description="Helical" evidence="7">
    <location>
        <begin position="27"/>
        <end position="48"/>
    </location>
</feature>
<keyword evidence="4 7" id="KW-0472">Membrane</keyword>
<dbReference type="PANTHER" id="PTHR33048:SF129">
    <property type="entry name" value="INTEGRAL MEMBRANE PROTEIN-RELATED"/>
    <property type="match status" value="1"/>
</dbReference>
<evidence type="ECO:0000256" key="1">
    <source>
        <dbReference type="ARBA" id="ARBA00004141"/>
    </source>
</evidence>
<dbReference type="Pfam" id="PF20684">
    <property type="entry name" value="Fung_rhodopsin"/>
    <property type="match status" value="1"/>
</dbReference>
<evidence type="ECO:0000256" key="5">
    <source>
        <dbReference type="ARBA" id="ARBA00038359"/>
    </source>
</evidence>
<feature type="region of interest" description="Disordered" evidence="6">
    <location>
        <begin position="348"/>
        <end position="372"/>
    </location>
</feature>
<evidence type="ECO:0000256" key="7">
    <source>
        <dbReference type="SAM" id="Phobius"/>
    </source>
</evidence>
<proteinExistence type="inferred from homology"/>
<feature type="transmembrane region" description="Helical" evidence="7">
    <location>
        <begin position="60"/>
        <end position="86"/>
    </location>
</feature>
<organism evidence="9 10">
    <name type="scientific">Podospora appendiculata</name>
    <dbReference type="NCBI Taxonomy" id="314037"/>
    <lineage>
        <taxon>Eukaryota</taxon>
        <taxon>Fungi</taxon>
        <taxon>Dikarya</taxon>
        <taxon>Ascomycota</taxon>
        <taxon>Pezizomycotina</taxon>
        <taxon>Sordariomycetes</taxon>
        <taxon>Sordariomycetidae</taxon>
        <taxon>Sordariales</taxon>
        <taxon>Podosporaceae</taxon>
        <taxon>Podospora</taxon>
    </lineage>
</organism>